<name>A0A383ESD4_9ZZZZ</name>
<reference evidence="1" key="1">
    <citation type="submission" date="2018-05" db="EMBL/GenBank/DDBJ databases">
        <authorList>
            <person name="Lanie J.A."/>
            <person name="Ng W.-L."/>
            <person name="Kazmierczak K.M."/>
            <person name="Andrzejewski T.M."/>
            <person name="Davidsen T.M."/>
            <person name="Wayne K.J."/>
            <person name="Tettelin H."/>
            <person name="Glass J.I."/>
            <person name="Rusch D."/>
            <person name="Podicherti R."/>
            <person name="Tsui H.-C.T."/>
            <person name="Winkler M.E."/>
        </authorList>
    </citation>
    <scope>NUCLEOTIDE SEQUENCE</scope>
</reference>
<dbReference type="EMBL" id="UINC01228532">
    <property type="protein sequence ID" value="SVE59882.1"/>
    <property type="molecule type" value="Genomic_DNA"/>
</dbReference>
<accession>A0A383ESD4</accession>
<sequence length="41" mass="4730">MVSDGVLVFEMLWVHDSRKIPRVKLVSYTELGQPRKAEKAD</sequence>
<organism evidence="1">
    <name type="scientific">marine metagenome</name>
    <dbReference type="NCBI Taxonomy" id="408172"/>
    <lineage>
        <taxon>unclassified sequences</taxon>
        <taxon>metagenomes</taxon>
        <taxon>ecological metagenomes</taxon>
    </lineage>
</organism>
<proteinExistence type="predicted"/>
<evidence type="ECO:0000313" key="1">
    <source>
        <dbReference type="EMBL" id="SVE59882.1"/>
    </source>
</evidence>
<protein>
    <submittedName>
        <fullName evidence="1">Uncharacterized protein</fullName>
    </submittedName>
</protein>
<gene>
    <name evidence="1" type="ORF">METZ01_LOCUS512736</name>
</gene>
<dbReference type="AlphaFoldDB" id="A0A383ESD4"/>